<comment type="subcellular location">
    <subcellularLocation>
        <location evidence="6">Cytoplasm</location>
    </subcellularLocation>
</comment>
<dbReference type="InterPro" id="IPR050078">
    <property type="entry name" value="Ribosomal_L11_MeTrfase_PrmA"/>
</dbReference>
<dbReference type="NCBIfam" id="TIGR00406">
    <property type="entry name" value="prmA"/>
    <property type="match status" value="1"/>
</dbReference>
<evidence type="ECO:0000256" key="4">
    <source>
        <dbReference type="ARBA" id="ARBA00022679"/>
    </source>
</evidence>
<dbReference type="GO" id="GO:0005840">
    <property type="term" value="C:ribosome"/>
    <property type="evidence" value="ECO:0007669"/>
    <property type="project" value="UniProtKB-KW"/>
</dbReference>
<sequence>MWLAITVETEARFEERLSSAFEDLGAVAVTLLDAADQPIYEPRPGETPLWRRLTMQALFPGEADEAGIVFGLSALQPGLDLRRLQVQRIEDQDWERAWMDDFHPMRFGRRLWIVPTTHAVPEEAQADDSVVIRLDPGLAFGTGTHATTSLCLQWLDAQKLDGRRVLDFGCGSGILAIAAARLGAAGVVATDNDPQALTATADNAAANGVEPALHIVASEDWSPTAENDVVVANILANTLVELAPTLVAAIRPGGALALSGILPEQADDVAAAYAVLGVELQRRDLDGWVLLATNAEMVDA</sequence>
<feature type="binding site" evidence="6">
    <location>
        <position position="148"/>
    </location>
    <ligand>
        <name>S-adenosyl-L-methionine</name>
        <dbReference type="ChEBI" id="CHEBI:59789"/>
    </ligand>
</feature>
<comment type="function">
    <text evidence="6">Methylates ribosomal protein L11.</text>
</comment>
<dbReference type="HAMAP" id="MF_00735">
    <property type="entry name" value="Methyltr_PrmA"/>
    <property type="match status" value="1"/>
</dbReference>
<organism evidence="7 8">
    <name type="scientific">Pseudofulvimonas gallinarii</name>
    <dbReference type="NCBI Taxonomy" id="634155"/>
    <lineage>
        <taxon>Bacteria</taxon>
        <taxon>Pseudomonadati</taxon>
        <taxon>Pseudomonadota</taxon>
        <taxon>Gammaproteobacteria</taxon>
        <taxon>Lysobacterales</taxon>
        <taxon>Rhodanobacteraceae</taxon>
        <taxon>Pseudofulvimonas</taxon>
    </lineage>
</organism>
<keyword evidence="7" id="KW-0687">Ribonucleoprotein</keyword>
<dbReference type="RefSeq" id="WP_123520944.1">
    <property type="nucleotide sequence ID" value="NZ_JBHLWF010000033.1"/>
</dbReference>
<dbReference type="InterPro" id="IPR004498">
    <property type="entry name" value="Ribosomal_PrmA_MeTrfase"/>
</dbReference>
<evidence type="ECO:0000256" key="3">
    <source>
        <dbReference type="ARBA" id="ARBA00022603"/>
    </source>
</evidence>
<dbReference type="OrthoDB" id="9785995at2"/>
<keyword evidence="8" id="KW-1185">Reference proteome</keyword>
<feature type="binding site" evidence="6">
    <location>
        <position position="233"/>
    </location>
    <ligand>
        <name>S-adenosyl-L-methionine</name>
        <dbReference type="ChEBI" id="CHEBI:59789"/>
    </ligand>
</feature>
<dbReference type="GO" id="GO:0016279">
    <property type="term" value="F:protein-lysine N-methyltransferase activity"/>
    <property type="evidence" value="ECO:0007669"/>
    <property type="project" value="TreeGrafter"/>
</dbReference>
<dbReference type="PANTHER" id="PTHR43648">
    <property type="entry name" value="ELECTRON TRANSFER FLAVOPROTEIN BETA SUBUNIT LYSINE METHYLTRANSFERASE"/>
    <property type="match status" value="1"/>
</dbReference>
<dbReference type="GO" id="GO:0032259">
    <property type="term" value="P:methylation"/>
    <property type="evidence" value="ECO:0007669"/>
    <property type="project" value="UniProtKB-KW"/>
</dbReference>
<evidence type="ECO:0000256" key="2">
    <source>
        <dbReference type="ARBA" id="ARBA00022490"/>
    </source>
</evidence>
<dbReference type="Proteomes" id="UP000294599">
    <property type="component" value="Unassembled WGS sequence"/>
</dbReference>
<dbReference type="CDD" id="cd02440">
    <property type="entry name" value="AdoMet_MTases"/>
    <property type="match status" value="1"/>
</dbReference>
<gene>
    <name evidence="6" type="primary">prmA</name>
    <name evidence="7" type="ORF">EDC25_11038</name>
</gene>
<dbReference type="InterPro" id="IPR029063">
    <property type="entry name" value="SAM-dependent_MTases_sf"/>
</dbReference>
<comment type="catalytic activity">
    <reaction evidence="6">
        <text>L-lysyl-[protein] + 3 S-adenosyl-L-methionine = N(6),N(6),N(6)-trimethyl-L-lysyl-[protein] + 3 S-adenosyl-L-homocysteine + 3 H(+)</text>
        <dbReference type="Rhea" id="RHEA:54192"/>
        <dbReference type="Rhea" id="RHEA-COMP:9752"/>
        <dbReference type="Rhea" id="RHEA-COMP:13826"/>
        <dbReference type="ChEBI" id="CHEBI:15378"/>
        <dbReference type="ChEBI" id="CHEBI:29969"/>
        <dbReference type="ChEBI" id="CHEBI:57856"/>
        <dbReference type="ChEBI" id="CHEBI:59789"/>
        <dbReference type="ChEBI" id="CHEBI:61961"/>
    </reaction>
</comment>
<evidence type="ECO:0000256" key="1">
    <source>
        <dbReference type="ARBA" id="ARBA00009741"/>
    </source>
</evidence>
<dbReference type="EC" id="2.1.1.-" evidence="6"/>
<evidence type="ECO:0000313" key="8">
    <source>
        <dbReference type="Proteomes" id="UP000294599"/>
    </source>
</evidence>
<feature type="binding site" evidence="6">
    <location>
        <position position="191"/>
    </location>
    <ligand>
        <name>S-adenosyl-L-methionine</name>
        <dbReference type="ChEBI" id="CHEBI:59789"/>
    </ligand>
</feature>
<dbReference type="PIRSF" id="PIRSF000401">
    <property type="entry name" value="RPL11_MTase"/>
    <property type="match status" value="1"/>
</dbReference>
<keyword evidence="7" id="KW-0689">Ribosomal protein</keyword>
<comment type="similarity">
    <text evidence="1 6">Belongs to the methyltransferase superfamily. PrmA family.</text>
</comment>
<reference evidence="7 8" key="1">
    <citation type="submission" date="2019-03" db="EMBL/GenBank/DDBJ databases">
        <title>Genomic Encyclopedia of Type Strains, Phase IV (KMG-IV): sequencing the most valuable type-strain genomes for metagenomic binning, comparative biology and taxonomic classification.</title>
        <authorList>
            <person name="Goeker M."/>
        </authorList>
    </citation>
    <scope>NUCLEOTIDE SEQUENCE [LARGE SCALE GENOMIC DNA]</scope>
    <source>
        <strain evidence="7 8">DSM 21944</strain>
    </source>
</reference>
<proteinExistence type="inferred from homology"/>
<keyword evidence="3 6" id="KW-0489">Methyltransferase</keyword>
<dbReference type="AlphaFoldDB" id="A0A4V6NZC3"/>
<keyword evidence="4 6" id="KW-0808">Transferase</keyword>
<protein>
    <recommendedName>
        <fullName evidence="6">Ribosomal protein L11 methyltransferase</fullName>
        <shortName evidence="6">L11 Mtase</shortName>
        <ecNumber evidence="6">2.1.1.-</ecNumber>
    </recommendedName>
</protein>
<comment type="caution">
    <text evidence="7">The sequence shown here is derived from an EMBL/GenBank/DDBJ whole genome shotgun (WGS) entry which is preliminary data.</text>
</comment>
<keyword evidence="2 6" id="KW-0963">Cytoplasm</keyword>
<dbReference type="SUPFAM" id="SSF53335">
    <property type="entry name" value="S-adenosyl-L-methionine-dependent methyltransferases"/>
    <property type="match status" value="1"/>
</dbReference>
<dbReference type="Pfam" id="PF06325">
    <property type="entry name" value="PrmA"/>
    <property type="match status" value="1"/>
</dbReference>
<dbReference type="EMBL" id="SMAF01000010">
    <property type="protein sequence ID" value="TCS97977.1"/>
    <property type="molecule type" value="Genomic_DNA"/>
</dbReference>
<dbReference type="GO" id="GO:0005829">
    <property type="term" value="C:cytosol"/>
    <property type="evidence" value="ECO:0007669"/>
    <property type="project" value="TreeGrafter"/>
</dbReference>
<dbReference type="Gene3D" id="3.40.50.150">
    <property type="entry name" value="Vaccinia Virus protein VP39"/>
    <property type="match status" value="1"/>
</dbReference>
<evidence type="ECO:0000256" key="5">
    <source>
        <dbReference type="ARBA" id="ARBA00022691"/>
    </source>
</evidence>
<keyword evidence="5 6" id="KW-0949">S-adenosyl-L-methionine</keyword>
<feature type="binding site" evidence="6">
    <location>
        <position position="169"/>
    </location>
    <ligand>
        <name>S-adenosyl-L-methionine</name>
        <dbReference type="ChEBI" id="CHEBI:59789"/>
    </ligand>
</feature>
<evidence type="ECO:0000256" key="6">
    <source>
        <dbReference type="HAMAP-Rule" id="MF_00735"/>
    </source>
</evidence>
<name>A0A4V6NZC3_9GAMM</name>
<accession>A0A4V6NZC3</accession>
<evidence type="ECO:0000313" key="7">
    <source>
        <dbReference type="EMBL" id="TCS97977.1"/>
    </source>
</evidence>
<dbReference type="PANTHER" id="PTHR43648:SF1">
    <property type="entry name" value="ELECTRON TRANSFER FLAVOPROTEIN BETA SUBUNIT LYSINE METHYLTRANSFERASE"/>
    <property type="match status" value="1"/>
</dbReference>